<feature type="chain" id="PRO_5031297120" evidence="1">
    <location>
        <begin position="25"/>
        <end position="268"/>
    </location>
</feature>
<keyword evidence="3" id="KW-1185">Reference proteome</keyword>
<protein>
    <submittedName>
        <fullName evidence="2">Uncharacterized protein</fullName>
    </submittedName>
</protein>
<name>A0A7W5FAQ1_9ACTN</name>
<dbReference type="AlphaFoldDB" id="A0A7W5FAQ1"/>
<evidence type="ECO:0000256" key="1">
    <source>
        <dbReference type="SAM" id="SignalP"/>
    </source>
</evidence>
<dbReference type="RefSeq" id="WP_183549776.1">
    <property type="nucleotide sequence ID" value="NZ_BMQT01000012.1"/>
</dbReference>
<proteinExistence type="predicted"/>
<evidence type="ECO:0000313" key="3">
    <source>
        <dbReference type="Proteomes" id="UP000577707"/>
    </source>
</evidence>
<feature type="signal peptide" evidence="1">
    <location>
        <begin position="1"/>
        <end position="24"/>
    </location>
</feature>
<reference evidence="2 3" key="1">
    <citation type="submission" date="2020-08" db="EMBL/GenBank/DDBJ databases">
        <title>Genomic Encyclopedia of Type Strains, Phase III (KMG-III): the genomes of soil and plant-associated and newly described type strains.</title>
        <authorList>
            <person name="Whitman W."/>
        </authorList>
    </citation>
    <scope>NUCLEOTIDE SEQUENCE [LARGE SCALE GENOMIC DNA]</scope>
    <source>
        <strain evidence="2 3">CECT 3302</strain>
    </source>
</reference>
<accession>A0A7W5FAQ1</accession>
<sequence>MRITPTRFLGVLAGLVLVAGTAGATPAATWQIGTNQQTAKSLDTTVTVTARIPSTVTLSNASSTTVPVDLTWSTTADRLEFTDDLVQLRIEQTDGYGPVSTSAQVSTPTGAGTTRINVPMMSNRGPAPTLNGKYEVFLEVARVRAHFDEGAEAYDDFTFGNVKLGSFSVKTKTEVALESAGTTKTLRFSGSLRAPGEYGRTQAVPGELLRIYFDPAGTSPKALQRSIYMSAIGTFDLIVPRKGKGTWSLAFSGSTTWAASSSSKAVAS</sequence>
<comment type="caution">
    <text evidence="2">The sequence shown here is derived from an EMBL/GenBank/DDBJ whole genome shotgun (WGS) entry which is preliminary data.</text>
</comment>
<dbReference type="EMBL" id="JACHXG010000011">
    <property type="protein sequence ID" value="MBB3091509.1"/>
    <property type="molecule type" value="Genomic_DNA"/>
</dbReference>
<keyword evidence="1" id="KW-0732">Signal</keyword>
<gene>
    <name evidence="2" type="ORF">FHS12_004479</name>
</gene>
<evidence type="ECO:0000313" key="2">
    <source>
        <dbReference type="EMBL" id="MBB3091509.1"/>
    </source>
</evidence>
<dbReference type="Proteomes" id="UP000577707">
    <property type="component" value="Unassembled WGS sequence"/>
</dbReference>
<organism evidence="2 3">
    <name type="scientific">Nocardioides albus</name>
    <dbReference type="NCBI Taxonomy" id="1841"/>
    <lineage>
        <taxon>Bacteria</taxon>
        <taxon>Bacillati</taxon>
        <taxon>Actinomycetota</taxon>
        <taxon>Actinomycetes</taxon>
        <taxon>Propionibacteriales</taxon>
        <taxon>Nocardioidaceae</taxon>
        <taxon>Nocardioides</taxon>
    </lineage>
</organism>